<dbReference type="RefSeq" id="WP_386825979.1">
    <property type="nucleotide sequence ID" value="NZ_JBHTIF010000005.1"/>
</dbReference>
<dbReference type="PROSITE" id="PS51257">
    <property type="entry name" value="PROKAR_LIPOPROTEIN"/>
    <property type="match status" value="1"/>
</dbReference>
<keyword evidence="2" id="KW-0732">Signal</keyword>
<evidence type="ECO:0000313" key="3">
    <source>
        <dbReference type="EMBL" id="MFD0727359.1"/>
    </source>
</evidence>
<keyword evidence="4" id="KW-1185">Reference proteome</keyword>
<dbReference type="Pfam" id="PF20101">
    <property type="entry name" value="DUF6491"/>
    <property type="match status" value="1"/>
</dbReference>
<feature type="chain" id="PRO_5046086473" evidence="2">
    <location>
        <begin position="23"/>
        <end position="160"/>
    </location>
</feature>
<accession>A0ABW2YGM5</accession>
<comment type="caution">
    <text evidence="3">The sequence shown here is derived from an EMBL/GenBank/DDBJ whole genome shotgun (WGS) entry which is preliminary data.</text>
</comment>
<dbReference type="EMBL" id="JBHTIF010000005">
    <property type="protein sequence ID" value="MFD0727359.1"/>
    <property type="molecule type" value="Genomic_DNA"/>
</dbReference>
<evidence type="ECO:0000313" key="4">
    <source>
        <dbReference type="Proteomes" id="UP001597110"/>
    </source>
</evidence>
<feature type="signal peptide" evidence="2">
    <location>
        <begin position="1"/>
        <end position="22"/>
    </location>
</feature>
<evidence type="ECO:0000256" key="1">
    <source>
        <dbReference type="SAM" id="MobiDB-lite"/>
    </source>
</evidence>
<name>A0ABW2YGM5_9GAMM</name>
<sequence length="160" mass="17351">MMTRALVLSLVLIAAASSTACATDPAAREAERIALYRSHAGEPVDSIQYLGSYSGWTPLGDKAFALWTRPSQAYLIEVHGPCIGLDFADSIGIRSFGGRISARFDQVYVRGVAGGPSTCQIREIRPLNVKALRADEKRLREERKMRRATDEPAPTQASGG</sequence>
<proteinExistence type="predicted"/>
<feature type="compositionally biased region" description="Basic and acidic residues" evidence="1">
    <location>
        <begin position="140"/>
        <end position="150"/>
    </location>
</feature>
<gene>
    <name evidence="3" type="ORF">ACFQ0E_17320</name>
</gene>
<dbReference type="Proteomes" id="UP001597110">
    <property type="component" value="Unassembled WGS sequence"/>
</dbReference>
<reference evidence="4" key="1">
    <citation type="journal article" date="2019" name="Int. J. Syst. Evol. Microbiol.">
        <title>The Global Catalogue of Microorganisms (GCM) 10K type strain sequencing project: providing services to taxonomists for standard genome sequencing and annotation.</title>
        <authorList>
            <consortium name="The Broad Institute Genomics Platform"/>
            <consortium name="The Broad Institute Genome Sequencing Center for Infectious Disease"/>
            <person name="Wu L."/>
            <person name="Ma J."/>
        </authorList>
    </citation>
    <scope>NUCLEOTIDE SEQUENCE [LARGE SCALE GENOMIC DNA]</scope>
    <source>
        <strain evidence="4">CCUG 55585</strain>
    </source>
</reference>
<feature type="region of interest" description="Disordered" evidence="1">
    <location>
        <begin position="140"/>
        <end position="160"/>
    </location>
</feature>
<organism evidence="3 4">
    <name type="scientific">Lysobacter brunescens</name>
    <dbReference type="NCBI Taxonomy" id="262323"/>
    <lineage>
        <taxon>Bacteria</taxon>
        <taxon>Pseudomonadati</taxon>
        <taxon>Pseudomonadota</taxon>
        <taxon>Gammaproteobacteria</taxon>
        <taxon>Lysobacterales</taxon>
        <taxon>Lysobacteraceae</taxon>
        <taxon>Lysobacter</taxon>
    </lineage>
</organism>
<protein>
    <submittedName>
        <fullName evidence="3">DUF6491 family protein</fullName>
    </submittedName>
</protein>
<evidence type="ECO:0000256" key="2">
    <source>
        <dbReference type="SAM" id="SignalP"/>
    </source>
</evidence>
<dbReference type="InterPro" id="IPR045500">
    <property type="entry name" value="DUF6491"/>
</dbReference>